<organism evidence="1 2">
    <name type="scientific">Gossypium anomalum</name>
    <dbReference type="NCBI Taxonomy" id="47600"/>
    <lineage>
        <taxon>Eukaryota</taxon>
        <taxon>Viridiplantae</taxon>
        <taxon>Streptophyta</taxon>
        <taxon>Embryophyta</taxon>
        <taxon>Tracheophyta</taxon>
        <taxon>Spermatophyta</taxon>
        <taxon>Magnoliopsida</taxon>
        <taxon>eudicotyledons</taxon>
        <taxon>Gunneridae</taxon>
        <taxon>Pentapetalae</taxon>
        <taxon>rosids</taxon>
        <taxon>malvids</taxon>
        <taxon>Malvales</taxon>
        <taxon>Malvaceae</taxon>
        <taxon>Malvoideae</taxon>
        <taxon>Gossypium</taxon>
    </lineage>
</organism>
<dbReference type="AlphaFoldDB" id="A0A8J5YU64"/>
<proteinExistence type="predicted"/>
<evidence type="ECO:0000313" key="2">
    <source>
        <dbReference type="Proteomes" id="UP000701853"/>
    </source>
</evidence>
<accession>A0A8J5YU64</accession>
<keyword evidence="2" id="KW-1185">Reference proteome</keyword>
<dbReference type="OrthoDB" id="986383at2759"/>
<name>A0A8J5YU64_9ROSI</name>
<comment type="caution">
    <text evidence="1">The sequence shown here is derived from an EMBL/GenBank/DDBJ whole genome shotgun (WGS) entry which is preliminary data.</text>
</comment>
<dbReference type="Gene3D" id="3.60.10.10">
    <property type="entry name" value="Endonuclease/exonuclease/phosphatase"/>
    <property type="match status" value="1"/>
</dbReference>
<dbReference type="InterPro" id="IPR036691">
    <property type="entry name" value="Endo/exonu/phosph_ase_sf"/>
</dbReference>
<dbReference type="EMBL" id="JAHUZN010000005">
    <property type="protein sequence ID" value="KAG8492854.1"/>
    <property type="molecule type" value="Genomic_DNA"/>
</dbReference>
<dbReference type="SUPFAM" id="SSF56219">
    <property type="entry name" value="DNase I-like"/>
    <property type="match status" value="1"/>
</dbReference>
<protein>
    <recommendedName>
        <fullName evidence="3">Endonuclease/exonuclease/phosphatase domain-containing protein</fullName>
    </recommendedName>
</protein>
<evidence type="ECO:0008006" key="3">
    <source>
        <dbReference type="Google" id="ProtNLM"/>
    </source>
</evidence>
<gene>
    <name evidence="1" type="ORF">CXB51_010188</name>
</gene>
<reference evidence="1 2" key="1">
    <citation type="journal article" date="2021" name="bioRxiv">
        <title>The Gossypium anomalum genome as a resource for cotton improvement and evolutionary analysis of hybrid incompatibility.</title>
        <authorList>
            <person name="Grover C.E."/>
            <person name="Yuan D."/>
            <person name="Arick M.A."/>
            <person name="Miller E.R."/>
            <person name="Hu G."/>
            <person name="Peterson D.G."/>
            <person name="Wendel J.F."/>
            <person name="Udall J.A."/>
        </authorList>
    </citation>
    <scope>NUCLEOTIDE SEQUENCE [LARGE SCALE GENOMIC DNA]</scope>
    <source>
        <strain evidence="1">JFW-Udall</strain>
        <tissue evidence="1">Leaf</tissue>
    </source>
</reference>
<dbReference type="Proteomes" id="UP000701853">
    <property type="component" value="Chromosome 5"/>
</dbReference>
<evidence type="ECO:0000313" key="1">
    <source>
        <dbReference type="EMBL" id="KAG8492854.1"/>
    </source>
</evidence>
<sequence>MMWKESNKVKIQTYSSNHIDSIIHLENDNTIRFTGFYGNADPNKRKISVGQSIKKKWIIGGDFNAILDNAEKEGGRRKPSALMEDFCGVVDELLMVDLKTDNRKSTVLVKERLGHFLMSANGVTSFPFMETKSISDHDVIILDTEVLNTMSAGLKMRKQKKLSKKLGRKVSKDIMGKIERVGKELGGWQYKIGSTYAGDKLKAMRLKHGNLLDKEEKYWAHRSRVN</sequence>